<keyword evidence="1" id="KW-1185">Reference proteome</keyword>
<dbReference type="GO" id="GO:0008418">
    <property type="term" value="F:protein-N-terminal asparagine amidohydrolase activity"/>
    <property type="evidence" value="ECO:0007669"/>
    <property type="project" value="InterPro"/>
</dbReference>
<dbReference type="PANTHER" id="PTHR12498">
    <property type="entry name" value="N-TERMINAL ASPARAGINE AMIDOHYDROLASE"/>
    <property type="match status" value="1"/>
</dbReference>
<proteinExistence type="predicted"/>
<evidence type="ECO:0000313" key="2">
    <source>
        <dbReference type="WBParaSite" id="nRc.2.0.1.t28981-RA"/>
    </source>
</evidence>
<reference evidence="2" key="1">
    <citation type="submission" date="2022-11" db="UniProtKB">
        <authorList>
            <consortium name="WormBaseParasite"/>
        </authorList>
    </citation>
    <scope>IDENTIFICATION</scope>
</reference>
<evidence type="ECO:0000313" key="1">
    <source>
        <dbReference type="Proteomes" id="UP000887565"/>
    </source>
</evidence>
<dbReference type="AlphaFoldDB" id="A0A915JRX3"/>
<dbReference type="PANTHER" id="PTHR12498:SF0">
    <property type="entry name" value="PROTEIN N-TERMINAL ASPARAGINE AMIDOHYDROLASE"/>
    <property type="match status" value="1"/>
</dbReference>
<organism evidence="1 2">
    <name type="scientific">Romanomermis culicivorax</name>
    <name type="common">Nematode worm</name>
    <dbReference type="NCBI Taxonomy" id="13658"/>
    <lineage>
        <taxon>Eukaryota</taxon>
        <taxon>Metazoa</taxon>
        <taxon>Ecdysozoa</taxon>
        <taxon>Nematoda</taxon>
        <taxon>Enoplea</taxon>
        <taxon>Dorylaimia</taxon>
        <taxon>Mermithida</taxon>
        <taxon>Mermithoidea</taxon>
        <taxon>Mermithidae</taxon>
        <taxon>Romanomermis</taxon>
    </lineage>
</organism>
<protein>
    <submittedName>
        <fullName evidence="2">Uncharacterized protein</fullName>
    </submittedName>
</protein>
<dbReference type="GO" id="GO:0006511">
    <property type="term" value="P:ubiquitin-dependent protein catabolic process"/>
    <property type="evidence" value="ECO:0007669"/>
    <property type="project" value="TreeGrafter"/>
</dbReference>
<accession>A0A915JRX3</accession>
<dbReference type="Proteomes" id="UP000887565">
    <property type="component" value="Unplaced"/>
</dbReference>
<dbReference type="Pfam" id="PF14736">
    <property type="entry name" value="N_Asn_amidohyd"/>
    <property type="match status" value="1"/>
</dbReference>
<dbReference type="InterPro" id="IPR026750">
    <property type="entry name" value="NTAN1"/>
</dbReference>
<sequence length="361" mass="40920">TSCRNFASQSEIKLSNSRGLEVLQREFAVVGLNRYGLRIVGSDGATTCLIVIAKHTTSRWTLVAHLDDRNPESLSYHILDIIGSCNKEEKSCKEFSLYLCGCFDTKHYPTSQNILNKFLTVFLKDDNKKLHITLKLALIGELNTHYEEKSNKYLPLCQGIAINIEDGQVFPADFHEDPPLLELRWMKIWSGCDSFKKVSTSPEAEKEKCFRMMRKSLQFAMNNRSDLVFNDEPSSTGFERLKRLIRTFLQIKKLISAGRENHYCILTQENDGSTDYGKGLTDVDTILSELKKISPEDDESYGKSDGLNIDEILKTCFSILEPCDAPLKTGMPVDYVWRLIFIISRSSGAIIMKSIEVTING</sequence>
<dbReference type="GO" id="GO:0005634">
    <property type="term" value="C:nucleus"/>
    <property type="evidence" value="ECO:0007669"/>
    <property type="project" value="TreeGrafter"/>
</dbReference>
<name>A0A915JRX3_ROMCU</name>
<dbReference type="WBParaSite" id="nRc.2.0.1.t28981-RA">
    <property type="protein sequence ID" value="nRc.2.0.1.t28981-RA"/>
    <property type="gene ID" value="nRc.2.0.1.g28981"/>
</dbReference>